<dbReference type="EMBL" id="LSSM01000132">
    <property type="protein sequence ID" value="OMJ29937.1"/>
    <property type="molecule type" value="Genomic_DNA"/>
</dbReference>
<dbReference type="OrthoDB" id="10442544at2759"/>
<comment type="caution">
    <text evidence="2">The sequence shown here is derived from an EMBL/GenBank/DDBJ whole genome shotgun (WGS) entry which is preliminary data.</text>
</comment>
<dbReference type="AlphaFoldDB" id="A0A1R1YSS4"/>
<reference evidence="3" key="1">
    <citation type="submission" date="2017-01" db="EMBL/GenBank/DDBJ databases">
        <authorList>
            <person name="Wang Y."/>
            <person name="White M."/>
            <person name="Kvist S."/>
            <person name="Moncalvo J.-M."/>
        </authorList>
    </citation>
    <scope>NUCLEOTIDE SEQUENCE [LARGE SCALE GENOMIC DNA]</scope>
    <source>
        <strain evidence="3">ID-206-W2</strain>
    </source>
</reference>
<evidence type="ECO:0000313" key="2">
    <source>
        <dbReference type="EMBL" id="OMJ29937.1"/>
    </source>
</evidence>
<sequence length="230" mass="27132">MDKFEGKEMELRAWKNLQNLRQEEEEEVEDLVAKTEKLFKKAKMVDETIRFRCLLSSIAPKYQRTILNRKVKTYKDAILIANDEEKLEKICNYDSEKPNSSKKDDSIFKKLNEENGVYEMLVKKIDNLNLNLINLVNGLHQEKKTSSIELKPDRVNEMKRGQFLYCKNIGNFSKDCPKGYWNKQKNTTEVNKDKKKVSCIEVDVMLKEENSFYSLDSELNLAEKRKKIMK</sequence>
<feature type="coiled-coil region" evidence="1">
    <location>
        <begin position="14"/>
        <end position="41"/>
    </location>
</feature>
<organism evidence="2 3">
    <name type="scientific">Smittium culicis</name>
    <dbReference type="NCBI Taxonomy" id="133412"/>
    <lineage>
        <taxon>Eukaryota</taxon>
        <taxon>Fungi</taxon>
        <taxon>Fungi incertae sedis</taxon>
        <taxon>Zoopagomycota</taxon>
        <taxon>Kickxellomycotina</taxon>
        <taxon>Harpellomycetes</taxon>
        <taxon>Harpellales</taxon>
        <taxon>Legeriomycetaceae</taxon>
        <taxon>Smittium</taxon>
    </lineage>
</organism>
<accession>A0A1R1YSS4</accession>
<protein>
    <submittedName>
        <fullName evidence="2">Uncharacterized protein</fullName>
    </submittedName>
</protein>
<proteinExistence type="predicted"/>
<evidence type="ECO:0000313" key="3">
    <source>
        <dbReference type="Proteomes" id="UP000187429"/>
    </source>
</evidence>
<evidence type="ECO:0000256" key="1">
    <source>
        <dbReference type="SAM" id="Coils"/>
    </source>
</evidence>
<name>A0A1R1YSS4_9FUNG</name>
<keyword evidence="1" id="KW-0175">Coiled coil</keyword>
<dbReference type="Proteomes" id="UP000187429">
    <property type="component" value="Unassembled WGS sequence"/>
</dbReference>
<gene>
    <name evidence="2" type="ORF">AYI69_g535</name>
</gene>
<keyword evidence="3" id="KW-1185">Reference proteome</keyword>